<keyword evidence="3 13" id="KW-0813">Transport</keyword>
<keyword evidence="16" id="KW-1185">Reference proteome</keyword>
<dbReference type="AlphaFoldDB" id="E2BKY3"/>
<dbReference type="InterPro" id="IPR023395">
    <property type="entry name" value="MCP_dom_sf"/>
</dbReference>
<feature type="compositionally biased region" description="Basic and acidic residues" evidence="14">
    <location>
        <begin position="287"/>
        <end position="296"/>
    </location>
</feature>
<keyword evidence="7" id="KW-1133">Transmembrane helix</keyword>
<accession>E2BKY3</accession>
<keyword evidence="6" id="KW-0999">Mitochondrion inner membrane</keyword>
<keyword evidence="4" id="KW-0410">Iron transport</keyword>
<evidence type="ECO:0000256" key="10">
    <source>
        <dbReference type="ARBA" id="ARBA00023128"/>
    </source>
</evidence>
<feature type="compositionally biased region" description="Polar residues" evidence="14">
    <location>
        <begin position="303"/>
        <end position="312"/>
    </location>
</feature>
<evidence type="ECO:0000256" key="3">
    <source>
        <dbReference type="ARBA" id="ARBA00022448"/>
    </source>
</evidence>
<dbReference type="PANTHER" id="PTHR45758">
    <property type="entry name" value="MITOFERRIN-1-RELATED"/>
    <property type="match status" value="1"/>
</dbReference>
<comment type="similarity">
    <text evidence="2 13">Belongs to the mitochondrial carrier (TC 2.A.29) family.</text>
</comment>
<feature type="repeat" description="Solcar" evidence="12">
    <location>
        <begin position="10"/>
        <end position="96"/>
    </location>
</feature>
<evidence type="ECO:0000256" key="4">
    <source>
        <dbReference type="ARBA" id="ARBA00022496"/>
    </source>
</evidence>
<evidence type="ECO:0000256" key="8">
    <source>
        <dbReference type="ARBA" id="ARBA00023004"/>
    </source>
</evidence>
<evidence type="ECO:0000256" key="6">
    <source>
        <dbReference type="ARBA" id="ARBA00022792"/>
    </source>
</evidence>
<evidence type="ECO:0000256" key="12">
    <source>
        <dbReference type="PROSITE-ProRule" id="PRU00282"/>
    </source>
</evidence>
<gene>
    <name evidence="15" type="ORF">EAI_06588</name>
</gene>
<dbReference type="STRING" id="610380.E2BKY3"/>
<dbReference type="Proteomes" id="UP000008237">
    <property type="component" value="Unassembled WGS sequence"/>
</dbReference>
<evidence type="ECO:0000313" key="15">
    <source>
        <dbReference type="EMBL" id="EFN83637.1"/>
    </source>
</evidence>
<keyword evidence="9" id="KW-0406">Ion transport</keyword>
<dbReference type="FunCoup" id="E2BKY3">
    <property type="interactions" value="1456"/>
</dbReference>
<sequence length="341" mass="37172">MDEYESLPNTSVAVNMTAGAVAGIMEHCVMYPFDSVKTRMQALTPGPGGGGVGKVLYKMIRQEGVLRPIRGVNAVIFGAGPAHALYFSCYESLKDKFKSARPPINHFVYGAAGCVATILHDGVMNPAEVVKQRLQMYNSPYRGVLNCIQKVYQKEGISAFYRSYTTQLAMNVPFQTIHFISYEFAQSITNPDRIYNPKAHIQSGAAAGAIAAAVTTPLDVCKTVLNTQQDGAKAQGMIDAFRQVYMHGGIKGYFRGLCARVLFQAPATAICWMIYESFKYTLQGKQGKQDKERDGTDIDNGANGINQNSPTLASRSNNFQGAGLYFNNHTSSPVLLKVTTS</sequence>
<evidence type="ECO:0000256" key="1">
    <source>
        <dbReference type="ARBA" id="ARBA00004448"/>
    </source>
</evidence>
<protein>
    <submittedName>
        <fullName evidence="15">Mitoferrin-1</fullName>
    </submittedName>
</protein>
<dbReference type="OrthoDB" id="43906at2759"/>
<evidence type="ECO:0000256" key="7">
    <source>
        <dbReference type="ARBA" id="ARBA00022989"/>
    </source>
</evidence>
<evidence type="ECO:0000256" key="13">
    <source>
        <dbReference type="RuleBase" id="RU000488"/>
    </source>
</evidence>
<dbReference type="GO" id="GO:0048250">
    <property type="term" value="P:iron import into the mitochondrion"/>
    <property type="evidence" value="ECO:0007669"/>
    <property type="project" value="TreeGrafter"/>
</dbReference>
<evidence type="ECO:0000256" key="11">
    <source>
        <dbReference type="ARBA" id="ARBA00023136"/>
    </source>
</evidence>
<feature type="repeat" description="Solcar" evidence="12">
    <location>
        <begin position="195"/>
        <end position="281"/>
    </location>
</feature>
<dbReference type="EMBL" id="GL448858">
    <property type="protein sequence ID" value="EFN83637.1"/>
    <property type="molecule type" value="Genomic_DNA"/>
</dbReference>
<keyword evidence="11 12" id="KW-0472">Membrane</keyword>
<dbReference type="PANTHER" id="PTHR45758:SF20">
    <property type="entry name" value="MITOFERRIN-2"/>
    <property type="match status" value="1"/>
</dbReference>
<dbReference type="PROSITE" id="PS50920">
    <property type="entry name" value="SOLCAR"/>
    <property type="match status" value="3"/>
</dbReference>
<dbReference type="Gene3D" id="1.50.40.10">
    <property type="entry name" value="Mitochondrial carrier domain"/>
    <property type="match status" value="2"/>
</dbReference>
<keyword evidence="5 12" id="KW-0812">Transmembrane</keyword>
<dbReference type="GO" id="GO:0005743">
    <property type="term" value="C:mitochondrial inner membrane"/>
    <property type="evidence" value="ECO:0007669"/>
    <property type="project" value="UniProtKB-SubCell"/>
</dbReference>
<name>E2BKY3_HARSA</name>
<keyword evidence="10" id="KW-0496">Mitochondrion</keyword>
<feature type="repeat" description="Solcar" evidence="12">
    <location>
        <begin position="104"/>
        <end position="188"/>
    </location>
</feature>
<evidence type="ECO:0000256" key="14">
    <source>
        <dbReference type="SAM" id="MobiDB-lite"/>
    </source>
</evidence>
<evidence type="ECO:0000313" key="16">
    <source>
        <dbReference type="Proteomes" id="UP000008237"/>
    </source>
</evidence>
<reference evidence="15 16" key="1">
    <citation type="journal article" date="2010" name="Science">
        <title>Genomic comparison of the ants Camponotus floridanus and Harpegnathos saltator.</title>
        <authorList>
            <person name="Bonasio R."/>
            <person name="Zhang G."/>
            <person name="Ye C."/>
            <person name="Mutti N.S."/>
            <person name="Fang X."/>
            <person name="Qin N."/>
            <person name="Donahue G."/>
            <person name="Yang P."/>
            <person name="Li Q."/>
            <person name="Li C."/>
            <person name="Zhang P."/>
            <person name="Huang Z."/>
            <person name="Berger S.L."/>
            <person name="Reinberg D."/>
            <person name="Wang J."/>
            <person name="Liebig J."/>
        </authorList>
    </citation>
    <scope>NUCLEOTIDE SEQUENCE [LARGE SCALE GENOMIC DNA]</scope>
    <source>
        <strain evidence="15 16">R22 G/1</strain>
    </source>
</reference>
<dbReference type="GO" id="GO:0015093">
    <property type="term" value="F:ferrous iron transmembrane transporter activity"/>
    <property type="evidence" value="ECO:0007669"/>
    <property type="project" value="TreeGrafter"/>
</dbReference>
<organism evidence="16">
    <name type="scientific">Harpegnathos saltator</name>
    <name type="common">Jerdon's jumping ant</name>
    <dbReference type="NCBI Taxonomy" id="610380"/>
    <lineage>
        <taxon>Eukaryota</taxon>
        <taxon>Metazoa</taxon>
        <taxon>Ecdysozoa</taxon>
        <taxon>Arthropoda</taxon>
        <taxon>Hexapoda</taxon>
        <taxon>Insecta</taxon>
        <taxon>Pterygota</taxon>
        <taxon>Neoptera</taxon>
        <taxon>Endopterygota</taxon>
        <taxon>Hymenoptera</taxon>
        <taxon>Apocrita</taxon>
        <taxon>Aculeata</taxon>
        <taxon>Formicoidea</taxon>
        <taxon>Formicidae</taxon>
        <taxon>Ponerinae</taxon>
        <taxon>Ponerini</taxon>
        <taxon>Harpegnathos</taxon>
    </lineage>
</organism>
<dbReference type="InterPro" id="IPR018108">
    <property type="entry name" value="MCP_transmembrane"/>
</dbReference>
<evidence type="ECO:0000256" key="5">
    <source>
        <dbReference type="ARBA" id="ARBA00022692"/>
    </source>
</evidence>
<dbReference type="InParanoid" id="E2BKY3"/>
<dbReference type="OMA" id="AYECSKE"/>
<dbReference type="Pfam" id="PF00153">
    <property type="entry name" value="Mito_carr"/>
    <property type="match status" value="3"/>
</dbReference>
<evidence type="ECO:0000256" key="2">
    <source>
        <dbReference type="ARBA" id="ARBA00006375"/>
    </source>
</evidence>
<feature type="region of interest" description="Disordered" evidence="14">
    <location>
        <begin position="285"/>
        <end position="312"/>
    </location>
</feature>
<evidence type="ECO:0000256" key="9">
    <source>
        <dbReference type="ARBA" id="ARBA00023065"/>
    </source>
</evidence>
<dbReference type="SUPFAM" id="SSF103506">
    <property type="entry name" value="Mitochondrial carrier"/>
    <property type="match status" value="1"/>
</dbReference>
<comment type="subcellular location">
    <subcellularLocation>
        <location evidence="1">Mitochondrion inner membrane</location>
        <topology evidence="1">Multi-pass membrane protein</topology>
    </subcellularLocation>
</comment>
<proteinExistence type="inferred from homology"/>
<dbReference type="FunFam" id="1.50.40.10:FF:000029">
    <property type="entry name" value="Solute carrier family 25 member 28"/>
    <property type="match status" value="1"/>
</dbReference>
<keyword evidence="8" id="KW-0408">Iron</keyword>